<organism evidence="2 3">
    <name type="scientific">Moelleriella libera RCEF 2490</name>
    <dbReference type="NCBI Taxonomy" id="1081109"/>
    <lineage>
        <taxon>Eukaryota</taxon>
        <taxon>Fungi</taxon>
        <taxon>Dikarya</taxon>
        <taxon>Ascomycota</taxon>
        <taxon>Pezizomycotina</taxon>
        <taxon>Sordariomycetes</taxon>
        <taxon>Hypocreomycetidae</taxon>
        <taxon>Hypocreales</taxon>
        <taxon>Clavicipitaceae</taxon>
        <taxon>Moelleriella</taxon>
    </lineage>
</organism>
<dbReference type="Proteomes" id="UP000078544">
    <property type="component" value="Unassembled WGS sequence"/>
</dbReference>
<accession>A0A168AUW5</accession>
<feature type="region of interest" description="Disordered" evidence="1">
    <location>
        <begin position="107"/>
        <end position="164"/>
    </location>
</feature>
<feature type="compositionally biased region" description="Acidic residues" evidence="1">
    <location>
        <begin position="121"/>
        <end position="130"/>
    </location>
</feature>
<sequence length="193" mass="20658">MAFYAVVTEKWWFGQEAGHGRVQAQNSCCSGGRKGSPVVASKGLPDTCRRKWLETRLGIGNSDAAAAMASLSNPERAGSDGLSLLEMVAAGIVDALSKLNDFLEMNKVQHGSDSPGSNEAKDDEDDDGNVSDEAPTTPKNTTEAMLQRPEAGRHARRLGDVRIEHTDTAADGGIAYDLQLRRTQCAPRTVEIS</sequence>
<dbReference type="EMBL" id="AZGY01000011">
    <property type="protein sequence ID" value="KZZ94389.1"/>
    <property type="molecule type" value="Genomic_DNA"/>
</dbReference>
<proteinExistence type="predicted"/>
<evidence type="ECO:0000313" key="3">
    <source>
        <dbReference type="Proteomes" id="UP000078544"/>
    </source>
</evidence>
<gene>
    <name evidence="2" type="ORF">AAL_05356</name>
</gene>
<dbReference type="AlphaFoldDB" id="A0A168AUW5"/>
<evidence type="ECO:0000313" key="2">
    <source>
        <dbReference type="EMBL" id="KZZ94389.1"/>
    </source>
</evidence>
<name>A0A168AUW5_9HYPO</name>
<evidence type="ECO:0000256" key="1">
    <source>
        <dbReference type="SAM" id="MobiDB-lite"/>
    </source>
</evidence>
<comment type="caution">
    <text evidence="2">The sequence shown here is derived from an EMBL/GenBank/DDBJ whole genome shotgun (WGS) entry which is preliminary data.</text>
</comment>
<protein>
    <submittedName>
        <fullName evidence="2">Uncharacterized protein</fullName>
    </submittedName>
</protein>
<feature type="compositionally biased region" description="Basic and acidic residues" evidence="1">
    <location>
        <begin position="150"/>
        <end position="164"/>
    </location>
</feature>
<keyword evidence="3" id="KW-1185">Reference proteome</keyword>
<reference evidence="2 3" key="1">
    <citation type="journal article" date="2016" name="Genome Biol. Evol.">
        <title>Divergent and convergent evolution of fungal pathogenicity.</title>
        <authorList>
            <person name="Shang Y."/>
            <person name="Xiao G."/>
            <person name="Zheng P."/>
            <person name="Cen K."/>
            <person name="Zhan S."/>
            <person name="Wang C."/>
        </authorList>
    </citation>
    <scope>NUCLEOTIDE SEQUENCE [LARGE SCALE GENOMIC DNA]</scope>
    <source>
        <strain evidence="2 3">RCEF 2490</strain>
    </source>
</reference>